<feature type="chain" id="PRO_5015628196" evidence="2">
    <location>
        <begin position="20"/>
        <end position="153"/>
    </location>
</feature>
<dbReference type="RefSeq" id="XP_024663136.1">
    <property type="nucleotide sequence ID" value="XM_024807368.1"/>
</dbReference>
<keyword evidence="4" id="KW-1185">Reference proteome</keyword>
<gene>
    <name evidence="3" type="ORF">B9G98_00810</name>
</gene>
<evidence type="ECO:0000256" key="1">
    <source>
        <dbReference type="SAM" id="Phobius"/>
    </source>
</evidence>
<feature type="transmembrane region" description="Helical" evidence="1">
    <location>
        <begin position="132"/>
        <end position="151"/>
    </location>
</feature>
<accession>A0A2T0FDZ8</accession>
<evidence type="ECO:0000313" key="4">
    <source>
        <dbReference type="Proteomes" id="UP000238350"/>
    </source>
</evidence>
<keyword evidence="2" id="KW-0732">Signal</keyword>
<evidence type="ECO:0000313" key="3">
    <source>
        <dbReference type="EMBL" id="PRT53190.1"/>
    </source>
</evidence>
<feature type="signal peptide" evidence="2">
    <location>
        <begin position="1"/>
        <end position="19"/>
    </location>
</feature>
<reference evidence="3 4" key="1">
    <citation type="submission" date="2017-04" db="EMBL/GenBank/DDBJ databases">
        <title>Genome sequencing of [Candida] sorbophila.</title>
        <authorList>
            <person name="Ahn J.O."/>
        </authorList>
    </citation>
    <scope>NUCLEOTIDE SEQUENCE [LARGE SCALE GENOMIC DNA]</scope>
    <source>
        <strain evidence="3 4">DS02</strain>
    </source>
</reference>
<dbReference type="AlphaFoldDB" id="A0A2T0FDZ8"/>
<keyword evidence="1" id="KW-0472">Membrane</keyword>
<dbReference type="Proteomes" id="UP000238350">
    <property type="component" value="Unassembled WGS sequence"/>
</dbReference>
<dbReference type="EMBL" id="NDIQ01000001">
    <property type="protein sequence ID" value="PRT53190.1"/>
    <property type="molecule type" value="Genomic_DNA"/>
</dbReference>
<name>A0A2T0FDZ8_9ASCO</name>
<dbReference type="OrthoDB" id="3360032at2759"/>
<organism evidence="3 4">
    <name type="scientific">Wickerhamiella sorbophila</name>
    <dbReference type="NCBI Taxonomy" id="45607"/>
    <lineage>
        <taxon>Eukaryota</taxon>
        <taxon>Fungi</taxon>
        <taxon>Dikarya</taxon>
        <taxon>Ascomycota</taxon>
        <taxon>Saccharomycotina</taxon>
        <taxon>Dipodascomycetes</taxon>
        <taxon>Dipodascales</taxon>
        <taxon>Trichomonascaceae</taxon>
        <taxon>Wickerhamiella</taxon>
    </lineage>
</organism>
<protein>
    <submittedName>
        <fullName evidence="3">Uncharacterized protein</fullName>
    </submittedName>
</protein>
<comment type="caution">
    <text evidence="3">The sequence shown here is derived from an EMBL/GenBank/DDBJ whole genome shotgun (WGS) entry which is preliminary data.</text>
</comment>
<keyword evidence="1" id="KW-1133">Transmembrane helix</keyword>
<sequence length="153" mass="17056">MRFAQIPLIGFVLVHYVLANTESMIVELQGETDGLIVPGTPWQGQFDEWPNNASSSRISLQGPAGKYFVRVCWPASEPADFDLQWEEPYVILSAARNVVPLKQVDPVVRYSLIASRIVYGLPEDAWKITQRIAMVIVLASVIAALAWRGVFVI</sequence>
<dbReference type="GeneID" id="36514559"/>
<evidence type="ECO:0000256" key="2">
    <source>
        <dbReference type="SAM" id="SignalP"/>
    </source>
</evidence>
<proteinExistence type="predicted"/>
<keyword evidence="1" id="KW-0812">Transmembrane</keyword>